<sequence>MGVEKEVEEEEEKEEAEEKEKEEEEEEKEEEKKEEEEKEAEEKEKEKEKAEKEEDQRQLVPPTRGRKHLLPGVDTPGGLGGGSGARWGPQREDPSLHLPQIFSAAGCALHR</sequence>
<comment type="caution">
    <text evidence="2">The sequence shown here is derived from an EMBL/GenBank/DDBJ whole genome shotgun (WGS) entry which is preliminary data.</text>
</comment>
<keyword evidence="3" id="KW-1185">Reference proteome</keyword>
<reference evidence="2" key="1">
    <citation type="submission" date="2023-11" db="EMBL/GenBank/DDBJ databases">
        <title>Genome assemblies of two species of porcelain crab, Petrolisthes cinctipes and Petrolisthes manimaculis (Anomura: Porcellanidae).</title>
        <authorList>
            <person name="Angst P."/>
        </authorList>
    </citation>
    <scope>NUCLEOTIDE SEQUENCE</scope>
    <source>
        <strain evidence="2">PB745_02</strain>
        <tissue evidence="2">Gill</tissue>
    </source>
</reference>
<feature type="compositionally biased region" description="Basic and acidic residues" evidence="1">
    <location>
        <begin position="40"/>
        <end position="57"/>
    </location>
</feature>
<organism evidence="2 3">
    <name type="scientific">Petrolisthes manimaculis</name>
    <dbReference type="NCBI Taxonomy" id="1843537"/>
    <lineage>
        <taxon>Eukaryota</taxon>
        <taxon>Metazoa</taxon>
        <taxon>Ecdysozoa</taxon>
        <taxon>Arthropoda</taxon>
        <taxon>Crustacea</taxon>
        <taxon>Multicrustacea</taxon>
        <taxon>Malacostraca</taxon>
        <taxon>Eumalacostraca</taxon>
        <taxon>Eucarida</taxon>
        <taxon>Decapoda</taxon>
        <taxon>Pleocyemata</taxon>
        <taxon>Anomura</taxon>
        <taxon>Galatheoidea</taxon>
        <taxon>Porcellanidae</taxon>
        <taxon>Petrolisthes</taxon>
    </lineage>
</organism>
<name>A0AAE1PI01_9EUCA</name>
<feature type="compositionally biased region" description="Acidic residues" evidence="1">
    <location>
        <begin position="1"/>
        <end position="39"/>
    </location>
</feature>
<dbReference type="Proteomes" id="UP001292094">
    <property type="component" value="Unassembled WGS sequence"/>
</dbReference>
<dbReference type="AlphaFoldDB" id="A0AAE1PI01"/>
<proteinExistence type="predicted"/>
<evidence type="ECO:0000256" key="1">
    <source>
        <dbReference type="SAM" id="MobiDB-lite"/>
    </source>
</evidence>
<evidence type="ECO:0000313" key="3">
    <source>
        <dbReference type="Proteomes" id="UP001292094"/>
    </source>
</evidence>
<protein>
    <submittedName>
        <fullName evidence="2">Uncharacterized protein</fullName>
    </submittedName>
</protein>
<feature type="compositionally biased region" description="Gly residues" evidence="1">
    <location>
        <begin position="75"/>
        <end position="85"/>
    </location>
</feature>
<dbReference type="EMBL" id="JAWZYT010001901">
    <property type="protein sequence ID" value="KAK4308393.1"/>
    <property type="molecule type" value="Genomic_DNA"/>
</dbReference>
<accession>A0AAE1PI01</accession>
<gene>
    <name evidence="2" type="ORF">Pmani_019900</name>
</gene>
<evidence type="ECO:0000313" key="2">
    <source>
        <dbReference type="EMBL" id="KAK4308393.1"/>
    </source>
</evidence>
<feature type="region of interest" description="Disordered" evidence="1">
    <location>
        <begin position="1"/>
        <end position="98"/>
    </location>
</feature>